<gene>
    <name evidence="1" type="primary">ompW</name>
    <name evidence="1" type="ORF">HMPREF9372_3764</name>
</gene>
<comment type="caution">
    <text evidence="1">The sequence shown here is derived from an EMBL/GenBank/DDBJ whole genome shotgun (WGS) entry which is preliminary data.</text>
</comment>
<evidence type="ECO:0000313" key="2">
    <source>
        <dbReference type="Proteomes" id="UP000005316"/>
    </source>
</evidence>
<organism evidence="1 2">
    <name type="scientific">Sporosarcina newyorkensis 2681</name>
    <dbReference type="NCBI Taxonomy" id="1027292"/>
    <lineage>
        <taxon>Bacteria</taxon>
        <taxon>Bacillati</taxon>
        <taxon>Bacillota</taxon>
        <taxon>Bacilli</taxon>
        <taxon>Bacillales</taxon>
        <taxon>Caryophanaceae</taxon>
        <taxon>Sporosarcina</taxon>
    </lineage>
</organism>
<dbReference type="AlphaFoldDB" id="F9DY83"/>
<dbReference type="HOGENOM" id="CLU_3317237_0_0_9"/>
<name>F9DY83_9BACL</name>
<protein>
    <submittedName>
        <fullName evidence="1">Outer membrane protein OmpW</fullName>
    </submittedName>
</protein>
<reference evidence="1 2" key="1">
    <citation type="submission" date="2011-04" db="EMBL/GenBank/DDBJ databases">
        <authorList>
            <person name="Muzny D."/>
            <person name="Qin X."/>
            <person name="Deng J."/>
            <person name="Jiang H."/>
            <person name="Liu Y."/>
            <person name="Qu J."/>
            <person name="Song X.-Z."/>
            <person name="Zhang L."/>
            <person name="Thornton R."/>
            <person name="Coyle M."/>
            <person name="Francisco L."/>
            <person name="Jackson L."/>
            <person name="Javaid M."/>
            <person name="Korchina V."/>
            <person name="Kovar C."/>
            <person name="Mata R."/>
            <person name="Mathew T."/>
            <person name="Ngo R."/>
            <person name="Nguyen L."/>
            <person name="Nguyen N."/>
            <person name="Okwuonu G."/>
            <person name="Ongeri F."/>
            <person name="Pham C."/>
            <person name="Simmons D."/>
            <person name="Wilczek-Boney K."/>
            <person name="Hale W."/>
            <person name="Jakkamsetti A."/>
            <person name="Pham P."/>
            <person name="Ruth R."/>
            <person name="San Lucas F."/>
            <person name="Warren J."/>
            <person name="Zhang J."/>
            <person name="Zhao Z."/>
            <person name="Zhou C."/>
            <person name="Zhu D."/>
            <person name="Lee S."/>
            <person name="Bess C."/>
            <person name="Blankenburg K."/>
            <person name="Forbes L."/>
            <person name="Fu Q."/>
            <person name="Gubbala S."/>
            <person name="Hirani K."/>
            <person name="Jayaseelan J.C."/>
            <person name="Lara F."/>
            <person name="Munidasa M."/>
            <person name="Palculict T."/>
            <person name="Patil S."/>
            <person name="Pu L.-L."/>
            <person name="Saada N."/>
            <person name="Tang L."/>
            <person name="Weissenberger G."/>
            <person name="Zhu Y."/>
            <person name="Hemphill L."/>
            <person name="Shang Y."/>
            <person name="Youmans B."/>
            <person name="Ayvaz T."/>
            <person name="Ross M."/>
            <person name="Santibanez J."/>
            <person name="Aqrawi P."/>
            <person name="Gross S."/>
            <person name="Joshi V."/>
            <person name="Fowler G."/>
            <person name="Nazareth L."/>
            <person name="Reid J."/>
            <person name="Worley K."/>
            <person name="Petrosino J."/>
            <person name="Highlander S."/>
            <person name="Gibbs R."/>
        </authorList>
    </citation>
    <scope>NUCLEOTIDE SEQUENCE [LARGE SCALE GENOMIC DNA]</scope>
    <source>
        <strain evidence="1 2">2681</strain>
    </source>
</reference>
<dbReference type="EMBL" id="AFPZ01000125">
    <property type="protein sequence ID" value="EGQ19133.1"/>
    <property type="molecule type" value="Genomic_DNA"/>
</dbReference>
<dbReference type="Proteomes" id="UP000005316">
    <property type="component" value="Unassembled WGS sequence"/>
</dbReference>
<proteinExistence type="predicted"/>
<evidence type="ECO:0000313" key="1">
    <source>
        <dbReference type="EMBL" id="EGQ19133.1"/>
    </source>
</evidence>
<accession>F9DY83</accession>
<sequence>MLQFAVEYSGKNKNGATIRVAKGRGKDGKVEGVIGGFNP</sequence>